<evidence type="ECO:0000256" key="7">
    <source>
        <dbReference type="ARBA" id="ARBA00022786"/>
    </source>
</evidence>
<feature type="domain" description="RING-type" evidence="13">
    <location>
        <begin position="723"/>
        <end position="939"/>
    </location>
</feature>
<dbReference type="Pfam" id="PF01485">
    <property type="entry name" value="IBR"/>
    <property type="match status" value="1"/>
</dbReference>
<keyword evidence="5" id="KW-0677">Repeat</keyword>
<dbReference type="Gene3D" id="3.30.40.10">
    <property type="entry name" value="Zinc/RING finger domain, C3HC4 (zinc finger)"/>
    <property type="match status" value="1"/>
</dbReference>
<dbReference type="Proteomes" id="UP000053820">
    <property type="component" value="Unassembled WGS sequence"/>
</dbReference>
<feature type="region of interest" description="Disordered" evidence="10">
    <location>
        <begin position="1022"/>
        <end position="1045"/>
    </location>
</feature>
<feature type="domain" description="C3H1-type" evidence="12">
    <location>
        <begin position="169"/>
        <end position="196"/>
    </location>
</feature>
<feature type="domain" description="C3H1-type" evidence="12">
    <location>
        <begin position="90"/>
        <end position="117"/>
    </location>
</feature>
<keyword evidence="6 9" id="KW-0863">Zinc-finger</keyword>
<dbReference type="HOGENOM" id="CLU_004235_0_0_1"/>
<keyword evidence="3" id="KW-0808">Transferase</keyword>
<evidence type="ECO:0000256" key="4">
    <source>
        <dbReference type="ARBA" id="ARBA00022723"/>
    </source>
</evidence>
<dbReference type="CDD" id="cd20335">
    <property type="entry name" value="BRcat_RBR"/>
    <property type="match status" value="1"/>
</dbReference>
<dbReference type="InterPro" id="IPR002867">
    <property type="entry name" value="IBR_dom"/>
</dbReference>
<reference evidence="14 15" key="1">
    <citation type="submission" date="2014-04" db="EMBL/GenBank/DDBJ databases">
        <title>Evolutionary Origins and Diversification of the Mycorrhizal Mutualists.</title>
        <authorList>
            <consortium name="DOE Joint Genome Institute"/>
            <consortium name="Mycorrhizal Genomics Consortium"/>
            <person name="Kohler A."/>
            <person name="Kuo A."/>
            <person name="Nagy L.G."/>
            <person name="Floudas D."/>
            <person name="Copeland A."/>
            <person name="Barry K.W."/>
            <person name="Cichocki N."/>
            <person name="Veneault-Fourrey C."/>
            <person name="LaButti K."/>
            <person name="Lindquist E.A."/>
            <person name="Lipzen A."/>
            <person name="Lundell T."/>
            <person name="Morin E."/>
            <person name="Murat C."/>
            <person name="Riley R."/>
            <person name="Ohm R."/>
            <person name="Sun H."/>
            <person name="Tunlid A."/>
            <person name="Henrissat B."/>
            <person name="Grigoriev I.V."/>
            <person name="Hibbett D.S."/>
            <person name="Martin F."/>
        </authorList>
    </citation>
    <scope>NUCLEOTIDE SEQUENCE [LARGE SCALE GENOMIC DNA]</scope>
    <source>
        <strain evidence="14 15">MD-312</strain>
    </source>
</reference>
<dbReference type="Gene3D" id="3.30.70.330">
    <property type="match status" value="1"/>
</dbReference>
<evidence type="ECO:0000256" key="3">
    <source>
        <dbReference type="ARBA" id="ARBA00022679"/>
    </source>
</evidence>
<organism evidence="14 15">
    <name type="scientific">Hydnomerulius pinastri MD-312</name>
    <dbReference type="NCBI Taxonomy" id="994086"/>
    <lineage>
        <taxon>Eukaryota</taxon>
        <taxon>Fungi</taxon>
        <taxon>Dikarya</taxon>
        <taxon>Basidiomycota</taxon>
        <taxon>Agaricomycotina</taxon>
        <taxon>Agaricomycetes</taxon>
        <taxon>Agaricomycetidae</taxon>
        <taxon>Boletales</taxon>
        <taxon>Boletales incertae sedis</taxon>
        <taxon>Leucogyrophana</taxon>
    </lineage>
</organism>
<evidence type="ECO:0000256" key="6">
    <source>
        <dbReference type="ARBA" id="ARBA00022771"/>
    </source>
</evidence>
<dbReference type="InterPro" id="IPR001841">
    <property type="entry name" value="Znf_RING"/>
</dbReference>
<evidence type="ECO:0000313" key="14">
    <source>
        <dbReference type="EMBL" id="KIJ58828.1"/>
    </source>
</evidence>
<sequence>MNTGSQHQNRKPCRSYIQGHCRFGAKCKFSHDVGFQGITPRVGHEVLHPVPCADGADRFGQSSGSRAQSRPSISATAAAEASSEVRPKSKRGEIPCRAWKAGTCTKGSKCWFAHDLEIQKQGLKRAKDQKPDITAESSTPISFQAEVGPSSSAGITRFSERSRTRPGSRPEERTCRYWKSGACHRGDECQFVHDHETAILVEAERAKAREIEAAEARERAAALAREEAAKTINQLVLGSIVTYSAGLDIPSLITGFETCILHVKNLPFDVREDEVRALFTQQGIDVGRFHVVDIKNVSGEKLVARIVTDAEAGHALALGLDGIEFRDETLTIEVSTNNTLEGMNAAESRDSDVLLISWRSPSVRYVAEFIDIPAANTKVQELNRRIYAGRRVKVEMNTQPPGLFLPSFRLNAIKISNLPPSITDEEIAIFTGSSSVKRLSSRGLTLNVDQIAHMVRNDIERIAPGALKQFDQPKGTSNADGVVSVRAHFSSWDEAQVAHTHLANKRYGNQGIWLRLPEPMHYTIVLPTEQYTAQKAQWEALLGSIKDRKACMLNVHDMGNVVRIRLSGSVKDAVGAMKVRVENLARGETVEGWHRSLGQPNSAFVRQFFVESGAHLRADWKRQSLKVYGNAGAVERARELIRAELDRLASMDHTVVLARLSVSFFVRQGIPQLKETFGEDNIKFAMSSRKLTITGGEDARHALDRLITISLKGNQALPDASQGQQTCPICYDNVSSPHQLGCGHVYCVACLRHFLVSALDADQFPLTCLGDEARCRTPIPIPTIQQFLPPASFNRLLEAAFDSHVSKHPEEFKCCKTPDCTQIYRSARQGRSRMLQCPSCFSSICNSCNEDAHEGLSCEESRVRRDPAEQDRLNDAWIASQGGRVKKCPQCSVPIEKLEGCNHMTCRCGAHICWRCMGVFTENTIYPHMHSVHQTIHDDDPFVEPIDIEEQREALRQAEIRRVFADREFQWRPLDIPRFDFDEAEQAARRERERLQQERLQRERLQRETHLREERNRLLREQRQREEARARERRQQDGGWGCMIM</sequence>
<dbReference type="Gene3D" id="1.20.120.1750">
    <property type="match status" value="1"/>
</dbReference>
<dbReference type="InterPro" id="IPR044066">
    <property type="entry name" value="TRIAD_supradom"/>
</dbReference>
<evidence type="ECO:0000256" key="5">
    <source>
        <dbReference type="ARBA" id="ARBA00022737"/>
    </source>
</evidence>
<feature type="region of interest" description="Disordered" evidence="10">
    <location>
        <begin position="123"/>
        <end position="172"/>
    </location>
</feature>
<dbReference type="Pfam" id="PF18044">
    <property type="entry name" value="zf-CCCH_4"/>
    <property type="match status" value="1"/>
</dbReference>
<dbReference type="EC" id="2.3.2.31" evidence="2"/>
<dbReference type="PANTHER" id="PTHR11685">
    <property type="entry name" value="RBR FAMILY RING FINGER AND IBR DOMAIN-CONTAINING"/>
    <property type="match status" value="1"/>
</dbReference>
<evidence type="ECO:0000259" key="13">
    <source>
        <dbReference type="PROSITE" id="PS51873"/>
    </source>
</evidence>
<keyword evidence="8 9" id="KW-0862">Zinc</keyword>
<feature type="compositionally biased region" description="Low complexity" evidence="10">
    <location>
        <begin position="72"/>
        <end position="82"/>
    </location>
</feature>
<dbReference type="InterPro" id="IPR012677">
    <property type="entry name" value="Nucleotide-bd_a/b_plait_sf"/>
</dbReference>
<protein>
    <recommendedName>
        <fullName evidence="2">RBR-type E3 ubiquitin transferase</fullName>
        <ecNumber evidence="2">2.3.2.31</ecNumber>
    </recommendedName>
</protein>
<keyword evidence="7" id="KW-0833">Ubl conjugation pathway</keyword>
<dbReference type="CDD" id="cd22585">
    <property type="entry name" value="Rcat_RBR_DEAH12-like"/>
    <property type="match status" value="1"/>
</dbReference>
<feature type="zinc finger region" description="C3H1-type" evidence="9">
    <location>
        <begin position="169"/>
        <end position="196"/>
    </location>
</feature>
<evidence type="ECO:0000256" key="10">
    <source>
        <dbReference type="SAM" id="MobiDB-lite"/>
    </source>
</evidence>
<feature type="zinc finger region" description="C3H1-type" evidence="9">
    <location>
        <begin position="8"/>
        <end position="34"/>
    </location>
</feature>
<feature type="domain" description="C3H1-type" evidence="12">
    <location>
        <begin position="8"/>
        <end position="34"/>
    </location>
</feature>
<dbReference type="SUPFAM" id="SSF57850">
    <property type="entry name" value="RING/U-box"/>
    <property type="match status" value="2"/>
</dbReference>
<dbReference type="InterPro" id="IPR031127">
    <property type="entry name" value="E3_UB_ligase_RBR"/>
</dbReference>
<comment type="catalytic activity">
    <reaction evidence="1">
        <text>[E2 ubiquitin-conjugating enzyme]-S-ubiquitinyl-L-cysteine + [acceptor protein]-L-lysine = [E2 ubiquitin-conjugating enzyme]-L-cysteine + [acceptor protein]-N(6)-ubiquitinyl-L-lysine.</text>
        <dbReference type="EC" id="2.3.2.31"/>
    </reaction>
</comment>
<dbReference type="InterPro" id="IPR000571">
    <property type="entry name" value="Znf_CCCH"/>
</dbReference>
<dbReference type="PROSITE" id="PS50103">
    <property type="entry name" value="ZF_C3H1"/>
    <property type="match status" value="3"/>
</dbReference>
<proteinExistence type="predicted"/>
<dbReference type="Pfam" id="PF22191">
    <property type="entry name" value="IBR_1"/>
    <property type="match status" value="1"/>
</dbReference>
<dbReference type="InterPro" id="IPR017907">
    <property type="entry name" value="Znf_RING_CS"/>
</dbReference>
<gene>
    <name evidence="14" type="ORF">HYDPIDRAFT_33790</name>
</gene>
<dbReference type="GO" id="GO:0061630">
    <property type="term" value="F:ubiquitin protein ligase activity"/>
    <property type="evidence" value="ECO:0007669"/>
    <property type="project" value="UniProtKB-EC"/>
</dbReference>
<keyword evidence="4 9" id="KW-0479">Metal-binding</keyword>
<dbReference type="InterPro" id="IPR036855">
    <property type="entry name" value="Znf_CCCH_sf"/>
</dbReference>
<dbReference type="AlphaFoldDB" id="A0A0C9VZB8"/>
<accession>A0A0C9VZB8</accession>
<dbReference type="SMART" id="SM00647">
    <property type="entry name" value="IBR"/>
    <property type="match status" value="2"/>
</dbReference>
<dbReference type="SMART" id="SM00356">
    <property type="entry name" value="ZnF_C3H1"/>
    <property type="match status" value="3"/>
</dbReference>
<dbReference type="EMBL" id="KN839909">
    <property type="protein sequence ID" value="KIJ58828.1"/>
    <property type="molecule type" value="Genomic_DNA"/>
</dbReference>
<dbReference type="InterPro" id="IPR027370">
    <property type="entry name" value="Znf-RING_euk"/>
</dbReference>
<dbReference type="GO" id="GO:0003676">
    <property type="term" value="F:nucleic acid binding"/>
    <property type="evidence" value="ECO:0007669"/>
    <property type="project" value="InterPro"/>
</dbReference>
<dbReference type="PROSITE" id="PS51873">
    <property type="entry name" value="TRIAD"/>
    <property type="match status" value="1"/>
</dbReference>
<feature type="region of interest" description="Disordered" evidence="10">
    <location>
        <begin position="55"/>
        <end position="91"/>
    </location>
</feature>
<feature type="zinc finger region" description="C3H1-type" evidence="9">
    <location>
        <begin position="90"/>
        <end position="117"/>
    </location>
</feature>
<feature type="domain" description="RING-type" evidence="11">
    <location>
        <begin position="727"/>
        <end position="768"/>
    </location>
</feature>
<dbReference type="InterPro" id="IPR041367">
    <property type="entry name" value="Znf-CCCH_4"/>
</dbReference>
<name>A0A0C9VZB8_9AGAM</name>
<dbReference type="PROSITE" id="PS50089">
    <property type="entry name" value="ZF_RING_2"/>
    <property type="match status" value="1"/>
</dbReference>
<dbReference type="SUPFAM" id="SSF54928">
    <property type="entry name" value="RNA-binding domain, RBD"/>
    <property type="match status" value="1"/>
</dbReference>
<dbReference type="Gene3D" id="4.10.1000.10">
    <property type="entry name" value="Zinc finger, CCCH-type"/>
    <property type="match status" value="3"/>
</dbReference>
<dbReference type="GO" id="GO:0016567">
    <property type="term" value="P:protein ubiquitination"/>
    <property type="evidence" value="ECO:0007669"/>
    <property type="project" value="InterPro"/>
</dbReference>
<evidence type="ECO:0000256" key="2">
    <source>
        <dbReference type="ARBA" id="ARBA00012251"/>
    </source>
</evidence>
<evidence type="ECO:0000256" key="1">
    <source>
        <dbReference type="ARBA" id="ARBA00001798"/>
    </source>
</evidence>
<evidence type="ECO:0000313" key="15">
    <source>
        <dbReference type="Proteomes" id="UP000053820"/>
    </source>
</evidence>
<dbReference type="Pfam" id="PF13445">
    <property type="entry name" value="zf-RING_UBOX"/>
    <property type="match status" value="1"/>
</dbReference>
<feature type="compositionally biased region" description="Polar residues" evidence="10">
    <location>
        <begin position="60"/>
        <end position="71"/>
    </location>
</feature>
<dbReference type="SUPFAM" id="SSF90229">
    <property type="entry name" value="CCCH zinc finger"/>
    <property type="match status" value="2"/>
</dbReference>
<dbReference type="PROSITE" id="PS00518">
    <property type="entry name" value="ZF_RING_1"/>
    <property type="match status" value="1"/>
</dbReference>
<feature type="compositionally biased region" description="Basic and acidic residues" evidence="10">
    <location>
        <begin position="158"/>
        <end position="172"/>
    </location>
</feature>
<evidence type="ECO:0000259" key="11">
    <source>
        <dbReference type="PROSITE" id="PS50089"/>
    </source>
</evidence>
<dbReference type="OrthoDB" id="1431934at2759"/>
<evidence type="ECO:0000256" key="9">
    <source>
        <dbReference type="PROSITE-ProRule" id="PRU00723"/>
    </source>
</evidence>
<dbReference type="InterPro" id="IPR013083">
    <property type="entry name" value="Znf_RING/FYVE/PHD"/>
</dbReference>
<dbReference type="GO" id="GO:0008270">
    <property type="term" value="F:zinc ion binding"/>
    <property type="evidence" value="ECO:0007669"/>
    <property type="project" value="UniProtKB-KW"/>
</dbReference>
<evidence type="ECO:0000256" key="8">
    <source>
        <dbReference type="ARBA" id="ARBA00022833"/>
    </source>
</evidence>
<dbReference type="Pfam" id="PF00642">
    <property type="entry name" value="zf-CCCH"/>
    <property type="match status" value="1"/>
</dbReference>
<keyword evidence="15" id="KW-1185">Reference proteome</keyword>
<feature type="compositionally biased region" description="Basic and acidic residues" evidence="10">
    <location>
        <begin position="1022"/>
        <end position="1036"/>
    </location>
</feature>
<dbReference type="InterPro" id="IPR035979">
    <property type="entry name" value="RBD_domain_sf"/>
</dbReference>
<dbReference type="Pfam" id="PF14608">
    <property type="entry name" value="zf-CCCH_2"/>
    <property type="match status" value="1"/>
</dbReference>
<evidence type="ECO:0000259" key="12">
    <source>
        <dbReference type="PROSITE" id="PS50103"/>
    </source>
</evidence>